<dbReference type="GO" id="GO:0017004">
    <property type="term" value="P:cytochrome complex assembly"/>
    <property type="evidence" value="ECO:0007669"/>
    <property type="project" value="UniProtKB-KW"/>
</dbReference>
<gene>
    <name evidence="9" type="primary">ccsA_2</name>
    <name evidence="9" type="ORF">Pla163_33020</name>
</gene>
<evidence type="ECO:0000313" key="9">
    <source>
        <dbReference type="EMBL" id="QDU86153.1"/>
    </source>
</evidence>
<dbReference type="PANTHER" id="PTHR30071">
    <property type="entry name" value="HEME EXPORTER PROTEIN C"/>
    <property type="match status" value="1"/>
</dbReference>
<protein>
    <submittedName>
        <fullName evidence="9">Cytochrome c biogenesis protein CcsA</fullName>
    </submittedName>
</protein>
<evidence type="ECO:0000256" key="1">
    <source>
        <dbReference type="ARBA" id="ARBA00004141"/>
    </source>
</evidence>
<keyword evidence="10" id="KW-1185">Reference proteome</keyword>
<feature type="transmembrane region" description="Helical" evidence="6">
    <location>
        <begin position="486"/>
        <end position="515"/>
    </location>
</feature>
<feature type="transmembrane region" description="Helical" evidence="6">
    <location>
        <begin position="572"/>
        <end position="589"/>
    </location>
</feature>
<dbReference type="Proteomes" id="UP000319342">
    <property type="component" value="Chromosome"/>
</dbReference>
<feature type="transmembrane region" description="Helical" evidence="6">
    <location>
        <begin position="447"/>
        <end position="466"/>
    </location>
</feature>
<evidence type="ECO:0000256" key="2">
    <source>
        <dbReference type="ARBA" id="ARBA00022692"/>
    </source>
</evidence>
<evidence type="ECO:0000313" key="10">
    <source>
        <dbReference type="Proteomes" id="UP000319342"/>
    </source>
</evidence>
<feature type="transmembrane region" description="Helical" evidence="6">
    <location>
        <begin position="596"/>
        <end position="616"/>
    </location>
</feature>
<evidence type="ECO:0000256" key="5">
    <source>
        <dbReference type="ARBA" id="ARBA00023136"/>
    </source>
</evidence>
<dbReference type="Pfam" id="PF01578">
    <property type="entry name" value="Cytochrom_C_asm"/>
    <property type="match status" value="1"/>
</dbReference>
<evidence type="ECO:0000256" key="4">
    <source>
        <dbReference type="ARBA" id="ARBA00022989"/>
    </source>
</evidence>
<comment type="subcellular location">
    <subcellularLocation>
        <location evidence="1">Membrane</location>
        <topology evidence="1">Multi-pass membrane protein</topology>
    </subcellularLocation>
</comment>
<dbReference type="RefSeq" id="WP_145190856.1">
    <property type="nucleotide sequence ID" value="NZ_CP036290.1"/>
</dbReference>
<feature type="signal peptide" evidence="7">
    <location>
        <begin position="1"/>
        <end position="23"/>
    </location>
</feature>
<dbReference type="AlphaFoldDB" id="A0A518D3U0"/>
<sequence length="681" mass="72809" precursor="true">MGRLSTLVLTLALLVVAAAPLRAQQPATNPHGAAPHGLLTPAPEFLPAPWSDAATDGLGALPIQEGGRVKPLSTFAGFTLLRLTGRRSVVLDDGTKLGPDAFMMEALVRPEVAASMPLFLVAEGAAIDAIGLDSTIKKRRARWSFSELQPAVPKLFELAHEWSRIEPAERTAVQQQTVRLAEAVHQFLDIGGFLDFGRVDLPVARTGRLAELLGTDTGRVRYSQLAAAGTRIGELYRELAADQDPLAREELRAIDGLLRLAAELGRAANGLALIPPAGTADDAPTWRNPGEVLSAALDGEPVAPYEIEALRGFEALARAMDDGAAIAAVATLDASTRAAARARGEGLKNDLERSYYAAKPLTWSVMAFVLAFVFAAITWLRPRAKLPYRICSVLSWTGLAFLIGAIVVRCIIRGRPPVSTLYETVLFVTATGVLLGLVTELIDRRRIAVSASAALGFVGLFLAGGYEKLDAKDTMPELVAVLDTNFWLATHVTTITIGYAAGMLAALLGSIYVVLRLFRQRSSSPETFKSLTRMVYGTICFGVICSLVGTILGGLWANDSWGRFWGWDPKENGALLICLAMTAILHGRMSGHLKELGICVAAAFGGTVVAFSWWGVNLLGVGLHSYGFTSGVSKALWIYYGLQWTVCALGGVVWLRAKMQARVRREVAAQVAAAKDSPAAA</sequence>
<keyword evidence="2 6" id="KW-0812">Transmembrane</keyword>
<keyword evidence="3" id="KW-0201">Cytochrome c-type biogenesis</keyword>
<dbReference type="GO" id="GO:0005886">
    <property type="term" value="C:plasma membrane"/>
    <property type="evidence" value="ECO:0007669"/>
    <property type="project" value="TreeGrafter"/>
</dbReference>
<dbReference type="EMBL" id="CP036290">
    <property type="protein sequence ID" value="QDU86153.1"/>
    <property type="molecule type" value="Genomic_DNA"/>
</dbReference>
<feature type="domain" description="Cytochrome c assembly protein" evidence="8">
    <location>
        <begin position="419"/>
        <end position="624"/>
    </location>
</feature>
<evidence type="ECO:0000256" key="6">
    <source>
        <dbReference type="SAM" id="Phobius"/>
    </source>
</evidence>
<dbReference type="GO" id="GO:0020037">
    <property type="term" value="F:heme binding"/>
    <property type="evidence" value="ECO:0007669"/>
    <property type="project" value="InterPro"/>
</dbReference>
<feature type="transmembrane region" description="Helical" evidence="6">
    <location>
        <begin position="636"/>
        <end position="655"/>
    </location>
</feature>
<feature type="chain" id="PRO_5022085558" evidence="7">
    <location>
        <begin position="24"/>
        <end position="681"/>
    </location>
</feature>
<dbReference type="OrthoDB" id="9814290at2"/>
<keyword evidence="4 6" id="KW-1133">Transmembrane helix</keyword>
<keyword evidence="7" id="KW-0732">Signal</keyword>
<evidence type="ECO:0000256" key="3">
    <source>
        <dbReference type="ARBA" id="ARBA00022748"/>
    </source>
</evidence>
<dbReference type="PANTHER" id="PTHR30071:SF1">
    <property type="entry name" value="CYTOCHROME B_B6 PROTEIN-RELATED"/>
    <property type="match status" value="1"/>
</dbReference>
<reference evidence="9 10" key="1">
    <citation type="submission" date="2019-02" db="EMBL/GenBank/DDBJ databases">
        <title>Deep-cultivation of Planctomycetes and their phenomic and genomic characterization uncovers novel biology.</title>
        <authorList>
            <person name="Wiegand S."/>
            <person name="Jogler M."/>
            <person name="Boedeker C."/>
            <person name="Pinto D."/>
            <person name="Vollmers J."/>
            <person name="Rivas-Marin E."/>
            <person name="Kohn T."/>
            <person name="Peeters S.H."/>
            <person name="Heuer A."/>
            <person name="Rast P."/>
            <person name="Oberbeckmann S."/>
            <person name="Bunk B."/>
            <person name="Jeske O."/>
            <person name="Meyerdierks A."/>
            <person name="Storesund J.E."/>
            <person name="Kallscheuer N."/>
            <person name="Luecker S."/>
            <person name="Lage O.M."/>
            <person name="Pohl T."/>
            <person name="Merkel B.J."/>
            <person name="Hornburger P."/>
            <person name="Mueller R.-W."/>
            <person name="Bruemmer F."/>
            <person name="Labrenz M."/>
            <person name="Spormann A.M."/>
            <person name="Op den Camp H."/>
            <person name="Overmann J."/>
            <person name="Amann R."/>
            <person name="Jetten M.S.M."/>
            <person name="Mascher T."/>
            <person name="Medema M.H."/>
            <person name="Devos D.P."/>
            <person name="Kaster A.-K."/>
            <person name="Ovreas L."/>
            <person name="Rohde M."/>
            <person name="Galperin M.Y."/>
            <person name="Jogler C."/>
        </authorList>
    </citation>
    <scope>NUCLEOTIDE SEQUENCE [LARGE SCALE GENOMIC DNA]</scope>
    <source>
        <strain evidence="9 10">Pla163</strain>
    </source>
</reference>
<feature type="transmembrane region" description="Helical" evidence="6">
    <location>
        <begin position="361"/>
        <end position="381"/>
    </location>
</feature>
<feature type="transmembrane region" description="Helical" evidence="6">
    <location>
        <begin position="420"/>
        <end position="438"/>
    </location>
</feature>
<evidence type="ECO:0000259" key="8">
    <source>
        <dbReference type="Pfam" id="PF01578"/>
    </source>
</evidence>
<feature type="transmembrane region" description="Helical" evidence="6">
    <location>
        <begin position="535"/>
        <end position="557"/>
    </location>
</feature>
<keyword evidence="5 6" id="KW-0472">Membrane</keyword>
<accession>A0A518D3U0</accession>
<organism evidence="9 10">
    <name type="scientific">Rohdeia mirabilis</name>
    <dbReference type="NCBI Taxonomy" id="2528008"/>
    <lineage>
        <taxon>Bacteria</taxon>
        <taxon>Pseudomonadati</taxon>
        <taxon>Planctomycetota</taxon>
        <taxon>Planctomycetia</taxon>
        <taxon>Planctomycetia incertae sedis</taxon>
        <taxon>Rohdeia</taxon>
    </lineage>
</organism>
<feature type="transmembrane region" description="Helical" evidence="6">
    <location>
        <begin position="393"/>
        <end position="414"/>
    </location>
</feature>
<dbReference type="InterPro" id="IPR045062">
    <property type="entry name" value="Cyt_c_biogenesis_CcsA/CcmC"/>
</dbReference>
<proteinExistence type="predicted"/>
<evidence type="ECO:0000256" key="7">
    <source>
        <dbReference type="SAM" id="SignalP"/>
    </source>
</evidence>
<dbReference type="InterPro" id="IPR002541">
    <property type="entry name" value="Cyt_c_assembly"/>
</dbReference>
<name>A0A518D3U0_9BACT</name>